<reference evidence="2 3" key="1">
    <citation type="journal article" date="2015" name="Genome Announc.">
        <title>Complete Genome Sequence of Spiroplasma litorale TN-1T (DSM 21781), a Bacterium Isolated from a Green-Eyed Horsefly (Tabanus nigrovittatus).</title>
        <authorList>
            <person name="Lo W.S."/>
            <person name="Lai Y.C."/>
            <person name="Lien Y.W."/>
            <person name="Wang T.H."/>
            <person name="Kuo C.H."/>
        </authorList>
    </citation>
    <scope>NUCLEOTIDE SEQUENCE [LARGE SCALE GENOMIC DNA]</scope>
    <source>
        <strain evidence="2 3">TN-1</strain>
    </source>
</reference>
<keyword evidence="1" id="KW-0472">Membrane</keyword>
<organism evidence="2 3">
    <name type="scientific">Spiroplasma litorale</name>
    <dbReference type="NCBI Taxonomy" id="216942"/>
    <lineage>
        <taxon>Bacteria</taxon>
        <taxon>Bacillati</taxon>
        <taxon>Mycoplasmatota</taxon>
        <taxon>Mollicutes</taxon>
        <taxon>Entomoplasmatales</taxon>
        <taxon>Spiroplasmataceae</taxon>
        <taxon>Spiroplasma</taxon>
    </lineage>
</organism>
<dbReference type="PATRIC" id="fig|216942.3.peg.1030"/>
<accession>A0A0K1W2S3</accession>
<feature type="transmembrane region" description="Helical" evidence="1">
    <location>
        <begin position="31"/>
        <end position="48"/>
    </location>
</feature>
<evidence type="ECO:0000313" key="3">
    <source>
        <dbReference type="Proteomes" id="UP000067476"/>
    </source>
</evidence>
<name>A0A0K1W2S3_9MOLU</name>
<dbReference type="STRING" id="216942.SLITO_v1c10140"/>
<feature type="transmembrane region" description="Helical" evidence="1">
    <location>
        <begin position="68"/>
        <end position="86"/>
    </location>
</feature>
<dbReference type="Proteomes" id="UP000067476">
    <property type="component" value="Chromosome"/>
</dbReference>
<evidence type="ECO:0000256" key="1">
    <source>
        <dbReference type="SAM" id="Phobius"/>
    </source>
</evidence>
<keyword evidence="1" id="KW-0812">Transmembrane</keyword>
<gene>
    <name evidence="2" type="ORF">SLITO_v1c10140</name>
</gene>
<keyword evidence="1" id="KW-1133">Transmembrane helix</keyword>
<dbReference type="EMBL" id="CP012357">
    <property type="protein sequence ID" value="AKX34625.1"/>
    <property type="molecule type" value="Genomic_DNA"/>
</dbReference>
<feature type="transmembrane region" description="Helical" evidence="1">
    <location>
        <begin position="156"/>
        <end position="174"/>
    </location>
</feature>
<sequence length="199" mass="24532">MKKINNDTKFLYLITIVLLIIISINQFVGNILFLFIIFSFIVFYLYKILKNMKNDKFRKILIQNFKKLFNFILPIIFLLQAYNSYFINHYQKLFLELFSYHISLILISFISLYLLLSFFKFTIKVVYKVLKRIYLLNIYLVCKYLFKIKYKFIKISYYWVIINSFCSYYLINIFSKYNLKIFRIIKTFIWKDQQHLPLI</sequence>
<protein>
    <submittedName>
        <fullName evidence="2">Uncharacterized protein</fullName>
    </submittedName>
</protein>
<evidence type="ECO:0000313" key="2">
    <source>
        <dbReference type="EMBL" id="AKX34625.1"/>
    </source>
</evidence>
<dbReference type="AlphaFoldDB" id="A0A0K1W2S3"/>
<feature type="transmembrane region" description="Helical" evidence="1">
    <location>
        <begin position="9"/>
        <end position="25"/>
    </location>
</feature>
<feature type="transmembrane region" description="Helical" evidence="1">
    <location>
        <begin position="98"/>
        <end position="121"/>
    </location>
</feature>
<keyword evidence="3" id="KW-1185">Reference proteome</keyword>
<dbReference type="KEGG" id="sll:SLITO_v1c10140"/>
<proteinExistence type="predicted"/>